<sequence>SASGKYFLDSIKETARKRAYTFGVFRQPKFSLAEFGENANCIGAAALVLENMLDVAFQGTWGLPLSSKTVSQKQIT</sequence>
<name>X1R8P9_9ZZZZ</name>
<comment type="caution">
    <text evidence="1">The sequence shown here is derived from an EMBL/GenBank/DDBJ whole genome shotgun (WGS) entry which is preliminary data.</text>
</comment>
<dbReference type="Gene3D" id="3.30.420.40">
    <property type="match status" value="1"/>
</dbReference>
<dbReference type="SUPFAM" id="SSF53067">
    <property type="entry name" value="Actin-like ATPase domain"/>
    <property type="match status" value="1"/>
</dbReference>
<gene>
    <name evidence="1" type="ORF">S12H4_25759</name>
</gene>
<proteinExistence type="predicted"/>
<dbReference type="InterPro" id="IPR043129">
    <property type="entry name" value="ATPase_NBD"/>
</dbReference>
<organism evidence="1">
    <name type="scientific">marine sediment metagenome</name>
    <dbReference type="NCBI Taxonomy" id="412755"/>
    <lineage>
        <taxon>unclassified sequences</taxon>
        <taxon>metagenomes</taxon>
        <taxon>ecological metagenomes</taxon>
    </lineage>
</organism>
<feature type="non-terminal residue" evidence="1">
    <location>
        <position position="1"/>
    </location>
</feature>
<reference evidence="1" key="1">
    <citation type="journal article" date="2014" name="Front. Microbiol.">
        <title>High frequency of phylogenetically diverse reductive dehalogenase-homologous genes in deep subseafloor sedimentary metagenomes.</title>
        <authorList>
            <person name="Kawai M."/>
            <person name="Futagami T."/>
            <person name="Toyoda A."/>
            <person name="Takaki Y."/>
            <person name="Nishi S."/>
            <person name="Hori S."/>
            <person name="Arai W."/>
            <person name="Tsubouchi T."/>
            <person name="Morono Y."/>
            <person name="Uchiyama I."/>
            <person name="Ito T."/>
            <person name="Fujiyama A."/>
            <person name="Inagaki F."/>
            <person name="Takami H."/>
        </authorList>
    </citation>
    <scope>NUCLEOTIDE SEQUENCE</scope>
    <source>
        <strain evidence="1">Expedition CK06-06</strain>
    </source>
</reference>
<dbReference type="AlphaFoldDB" id="X1R8P9"/>
<dbReference type="EMBL" id="BARW01014554">
    <property type="protein sequence ID" value="GAI77112.1"/>
    <property type="molecule type" value="Genomic_DNA"/>
</dbReference>
<evidence type="ECO:0000313" key="1">
    <source>
        <dbReference type="EMBL" id="GAI77112.1"/>
    </source>
</evidence>
<accession>X1R8P9</accession>
<protein>
    <submittedName>
        <fullName evidence="1">Uncharacterized protein</fullName>
    </submittedName>
</protein>